<dbReference type="InterPro" id="IPR039519">
    <property type="entry name" value="YokE-like_PH"/>
</dbReference>
<dbReference type="Proteomes" id="UP000243297">
    <property type="component" value="Unassembled WGS sequence"/>
</dbReference>
<feature type="transmembrane region" description="Helical" evidence="1">
    <location>
        <begin position="12"/>
        <end position="34"/>
    </location>
</feature>
<name>A0A1T4KL43_9FIRM</name>
<dbReference type="EMBL" id="FUWY01000001">
    <property type="protein sequence ID" value="SJZ43083.1"/>
    <property type="molecule type" value="Genomic_DNA"/>
</dbReference>
<evidence type="ECO:0000313" key="3">
    <source>
        <dbReference type="EMBL" id="SJZ43083.1"/>
    </source>
</evidence>
<keyword evidence="1" id="KW-0812">Transmembrane</keyword>
<feature type="transmembrane region" description="Helical" evidence="1">
    <location>
        <begin position="92"/>
        <end position="114"/>
    </location>
</feature>
<keyword evidence="1" id="KW-1133">Transmembrane helix</keyword>
<evidence type="ECO:0000313" key="4">
    <source>
        <dbReference type="Proteomes" id="UP000243297"/>
    </source>
</evidence>
<feature type="transmembrane region" description="Helical" evidence="1">
    <location>
        <begin position="40"/>
        <end position="61"/>
    </location>
</feature>
<proteinExistence type="predicted"/>
<evidence type="ECO:0000259" key="2">
    <source>
        <dbReference type="Pfam" id="PF14470"/>
    </source>
</evidence>
<keyword evidence="4" id="KW-1185">Reference proteome</keyword>
<feature type="domain" description="YokE-like PH" evidence="2">
    <location>
        <begin position="229"/>
        <end position="323"/>
    </location>
</feature>
<accession>A0A1T4KL43</accession>
<organism evidence="3 4">
    <name type="scientific">Anaerorhabdus furcosa</name>
    <dbReference type="NCBI Taxonomy" id="118967"/>
    <lineage>
        <taxon>Bacteria</taxon>
        <taxon>Bacillati</taxon>
        <taxon>Bacillota</taxon>
        <taxon>Erysipelotrichia</taxon>
        <taxon>Erysipelotrichales</taxon>
        <taxon>Erysipelotrichaceae</taxon>
        <taxon>Anaerorhabdus</taxon>
    </lineage>
</organism>
<gene>
    <name evidence="3" type="ORF">SAMN02745191_0589</name>
</gene>
<dbReference type="OrthoDB" id="1908357at2"/>
<protein>
    <submittedName>
        <fullName evidence="3">PH domain-containing protein</fullName>
    </submittedName>
</protein>
<dbReference type="Pfam" id="PF14470">
    <property type="entry name" value="bPH_3"/>
    <property type="match status" value="1"/>
</dbReference>
<sequence>MSMNEKQGILPIVITILRYIGTLVCIGVGIFISLGNTNSMVGATMAFMCAIMLCPLVDWVLNKMNLHYDTSFKALAVIIIVVVDIVSSKSQYWLWINLGVSLVLIISFGILSNIKKPNKAKKERIHKEESREEVVSPYQMPIENYGYSPEPQFQNEIKTPLPEKPKQPEKSLLEKFTIFEEEEPVQKPAKIELIDTPEKCYEYIMNHGYGQGFDESVILENTALILHVLSPKEKILFTFMGNHQYVSEFNHLGAYAYALTNRRLIFAKKGSNGQSIQAMPLSKMESVTLRKGVIDSVMTVKSGNTTIAVGMDNDSCRKIAARIHRFIEEIHRLKKAQEKKI</sequence>
<evidence type="ECO:0000256" key="1">
    <source>
        <dbReference type="SAM" id="Phobius"/>
    </source>
</evidence>
<dbReference type="AlphaFoldDB" id="A0A1T4KL43"/>
<dbReference type="STRING" id="118967.SAMN02745191_0589"/>
<dbReference type="RefSeq" id="WP_078711018.1">
    <property type="nucleotide sequence ID" value="NZ_FUWY01000001.1"/>
</dbReference>
<keyword evidence="1" id="KW-0472">Membrane</keyword>
<reference evidence="4" key="1">
    <citation type="submission" date="2017-02" db="EMBL/GenBank/DDBJ databases">
        <authorList>
            <person name="Varghese N."/>
            <person name="Submissions S."/>
        </authorList>
    </citation>
    <scope>NUCLEOTIDE SEQUENCE [LARGE SCALE GENOMIC DNA]</scope>
    <source>
        <strain evidence="4">ATCC 25662</strain>
    </source>
</reference>